<keyword evidence="2" id="KW-1185">Reference proteome</keyword>
<protein>
    <submittedName>
        <fullName evidence="1">Uncharacterized protein</fullName>
    </submittedName>
</protein>
<comment type="caution">
    <text evidence="1">The sequence shown here is derived from an EMBL/GenBank/DDBJ whole genome shotgun (WGS) entry which is preliminary data.</text>
</comment>
<organism evidence="1 2">
    <name type="scientific">Solanum commersonii</name>
    <name type="common">Commerson's wild potato</name>
    <name type="synonym">Commerson's nightshade</name>
    <dbReference type="NCBI Taxonomy" id="4109"/>
    <lineage>
        <taxon>Eukaryota</taxon>
        <taxon>Viridiplantae</taxon>
        <taxon>Streptophyta</taxon>
        <taxon>Embryophyta</taxon>
        <taxon>Tracheophyta</taxon>
        <taxon>Spermatophyta</taxon>
        <taxon>Magnoliopsida</taxon>
        <taxon>eudicotyledons</taxon>
        <taxon>Gunneridae</taxon>
        <taxon>Pentapetalae</taxon>
        <taxon>asterids</taxon>
        <taxon>lamiids</taxon>
        <taxon>Solanales</taxon>
        <taxon>Solanaceae</taxon>
        <taxon>Solanoideae</taxon>
        <taxon>Solaneae</taxon>
        <taxon>Solanum</taxon>
    </lineage>
</organism>
<evidence type="ECO:0000313" key="2">
    <source>
        <dbReference type="Proteomes" id="UP000824120"/>
    </source>
</evidence>
<dbReference type="Proteomes" id="UP000824120">
    <property type="component" value="Chromosome 1"/>
</dbReference>
<reference evidence="1 2" key="1">
    <citation type="submission" date="2020-09" db="EMBL/GenBank/DDBJ databases">
        <title>De no assembly of potato wild relative species, Solanum commersonii.</title>
        <authorList>
            <person name="Cho K."/>
        </authorList>
    </citation>
    <scope>NUCLEOTIDE SEQUENCE [LARGE SCALE GENOMIC DNA]</scope>
    <source>
        <strain evidence="1">LZ3.2</strain>
        <tissue evidence="1">Leaf</tissue>
    </source>
</reference>
<dbReference type="AlphaFoldDB" id="A0A9J6B7B1"/>
<gene>
    <name evidence="1" type="ORF">H5410_004299</name>
</gene>
<sequence>MSCVHTHTCTHTYKAIFYTCVHHSSSEALNTEVAVELYVYGRFTSKMDNNKILSKSMHSKAVFSLRRHA</sequence>
<evidence type="ECO:0000313" key="1">
    <source>
        <dbReference type="EMBL" id="KAG5632582.1"/>
    </source>
</evidence>
<feature type="non-terminal residue" evidence="1">
    <location>
        <position position="1"/>
    </location>
</feature>
<name>A0A9J6B7B1_SOLCO</name>
<proteinExistence type="predicted"/>
<dbReference type="EMBL" id="JACXVP010000001">
    <property type="protein sequence ID" value="KAG5632582.1"/>
    <property type="molecule type" value="Genomic_DNA"/>
</dbReference>
<accession>A0A9J6B7B1</accession>